<feature type="domain" description="Protein kinase" evidence="14">
    <location>
        <begin position="14"/>
        <end position="191"/>
    </location>
</feature>
<gene>
    <name evidence="15" type="ORF">NKR19_g6868</name>
</gene>
<dbReference type="Proteomes" id="UP001174691">
    <property type="component" value="Unassembled WGS sequence"/>
</dbReference>
<reference evidence="15" key="1">
    <citation type="submission" date="2022-07" db="EMBL/GenBank/DDBJ databases">
        <title>Fungi with potential for degradation of polypropylene.</title>
        <authorList>
            <person name="Gostincar C."/>
        </authorList>
    </citation>
    <scope>NUCLEOTIDE SEQUENCE</scope>
    <source>
        <strain evidence="15">EXF-13287</strain>
    </source>
</reference>
<dbReference type="PROSITE" id="PS50011">
    <property type="entry name" value="PROTEIN_KINASE_DOM"/>
    <property type="match status" value="1"/>
</dbReference>
<evidence type="ECO:0000313" key="15">
    <source>
        <dbReference type="EMBL" id="KAJ9143288.1"/>
    </source>
</evidence>
<dbReference type="Pfam" id="PF00069">
    <property type="entry name" value="Pkinase"/>
    <property type="match status" value="1"/>
</dbReference>
<keyword evidence="9" id="KW-0067">ATP-binding</keyword>
<evidence type="ECO:0000256" key="10">
    <source>
        <dbReference type="ARBA" id="ARBA00030980"/>
    </source>
</evidence>
<organism evidence="15 16">
    <name type="scientific">Coniochaeta hoffmannii</name>
    <dbReference type="NCBI Taxonomy" id="91930"/>
    <lineage>
        <taxon>Eukaryota</taxon>
        <taxon>Fungi</taxon>
        <taxon>Dikarya</taxon>
        <taxon>Ascomycota</taxon>
        <taxon>Pezizomycotina</taxon>
        <taxon>Sordariomycetes</taxon>
        <taxon>Sordariomycetidae</taxon>
        <taxon>Coniochaetales</taxon>
        <taxon>Coniochaetaceae</taxon>
        <taxon>Coniochaeta</taxon>
    </lineage>
</organism>
<evidence type="ECO:0000256" key="13">
    <source>
        <dbReference type="ARBA" id="ARBA00048679"/>
    </source>
</evidence>
<dbReference type="InterPro" id="IPR008266">
    <property type="entry name" value="Tyr_kinase_AS"/>
</dbReference>
<evidence type="ECO:0000313" key="16">
    <source>
        <dbReference type="Proteomes" id="UP001174691"/>
    </source>
</evidence>
<accession>A0AA38RCB3</accession>
<dbReference type="GO" id="GO:0004674">
    <property type="term" value="F:protein serine/threonine kinase activity"/>
    <property type="evidence" value="ECO:0007669"/>
    <property type="project" value="UniProtKB-EC"/>
</dbReference>
<dbReference type="GO" id="GO:0005737">
    <property type="term" value="C:cytoplasm"/>
    <property type="evidence" value="ECO:0007669"/>
    <property type="project" value="TreeGrafter"/>
</dbReference>
<evidence type="ECO:0000256" key="7">
    <source>
        <dbReference type="ARBA" id="ARBA00022741"/>
    </source>
</evidence>
<protein>
    <recommendedName>
        <fullName evidence="5">EKC/KEOPS complex subunit BUD32</fullName>
        <ecNumber evidence="3">2.7.11.1</ecNumber>
    </recommendedName>
    <alternativeName>
        <fullName evidence="10 11">Atypical Serine/threonine protein kinase BUD32</fullName>
    </alternativeName>
    <alternativeName>
        <fullName evidence="4">EKC/KEOPS complex subunit bud32</fullName>
    </alternativeName>
</protein>
<evidence type="ECO:0000256" key="5">
    <source>
        <dbReference type="ARBA" id="ARBA00019973"/>
    </source>
</evidence>
<evidence type="ECO:0000256" key="6">
    <source>
        <dbReference type="ARBA" id="ARBA00022679"/>
    </source>
</evidence>
<dbReference type="AlphaFoldDB" id="A0AA38RCB3"/>
<keyword evidence="8 15" id="KW-0418">Kinase</keyword>
<keyword evidence="16" id="KW-1185">Reference proteome</keyword>
<name>A0AA38RCB3_9PEZI</name>
<evidence type="ECO:0000256" key="8">
    <source>
        <dbReference type="ARBA" id="ARBA00022777"/>
    </source>
</evidence>
<comment type="subunit">
    <text evidence="2">Component of the EKC/KEOPS complex composed of at least BUD32, CGI121, GON7, KAE1 and PCC1; the whole complex dimerizes.</text>
</comment>
<evidence type="ECO:0000256" key="2">
    <source>
        <dbReference type="ARBA" id="ARBA00011534"/>
    </source>
</evidence>
<evidence type="ECO:0000256" key="12">
    <source>
        <dbReference type="ARBA" id="ARBA00047899"/>
    </source>
</evidence>
<evidence type="ECO:0000259" key="14">
    <source>
        <dbReference type="PROSITE" id="PS50011"/>
    </source>
</evidence>
<dbReference type="InterPro" id="IPR011009">
    <property type="entry name" value="Kinase-like_dom_sf"/>
</dbReference>
<comment type="function">
    <text evidence="1">Component of the EKC/KEOPS complex that is required for the formation of a threonylcarbamoyl group on adenosine at position 37 (t(6)A37) in tRNAs that read codons beginning with adenine. The complex is probably involved in the transfer of the threonylcarbamoyl moiety of threonylcarbamoyl-AMP (TC-AMP) to the N6 group of A37. BUD32 has ATPase activity in the context of the EKC/KEOPS complex and likely plays a supporting role to the catalytic subunit KAE1. The EKC/KEOPS complex also promotes both telomere uncapping and telomere elongation. The complex is required for efficient recruitment of transcriptional coactivators.</text>
</comment>
<keyword evidence="7" id="KW-0547">Nucleotide-binding</keyword>
<dbReference type="GO" id="GO:0005524">
    <property type="term" value="F:ATP binding"/>
    <property type="evidence" value="ECO:0007669"/>
    <property type="project" value="UniProtKB-KW"/>
</dbReference>
<comment type="catalytic activity">
    <reaction evidence="12">
        <text>L-threonyl-[protein] + ATP = O-phospho-L-threonyl-[protein] + ADP + H(+)</text>
        <dbReference type="Rhea" id="RHEA:46608"/>
        <dbReference type="Rhea" id="RHEA-COMP:11060"/>
        <dbReference type="Rhea" id="RHEA-COMP:11605"/>
        <dbReference type="ChEBI" id="CHEBI:15378"/>
        <dbReference type="ChEBI" id="CHEBI:30013"/>
        <dbReference type="ChEBI" id="CHEBI:30616"/>
        <dbReference type="ChEBI" id="CHEBI:61977"/>
        <dbReference type="ChEBI" id="CHEBI:456216"/>
        <dbReference type="EC" id="2.7.11.1"/>
    </reaction>
</comment>
<evidence type="ECO:0000256" key="1">
    <source>
        <dbReference type="ARBA" id="ARBA00003747"/>
    </source>
</evidence>
<comment type="catalytic activity">
    <reaction evidence="13">
        <text>L-seryl-[protein] + ATP = O-phospho-L-seryl-[protein] + ADP + H(+)</text>
        <dbReference type="Rhea" id="RHEA:17989"/>
        <dbReference type="Rhea" id="RHEA-COMP:9863"/>
        <dbReference type="Rhea" id="RHEA-COMP:11604"/>
        <dbReference type="ChEBI" id="CHEBI:15378"/>
        <dbReference type="ChEBI" id="CHEBI:29999"/>
        <dbReference type="ChEBI" id="CHEBI:30616"/>
        <dbReference type="ChEBI" id="CHEBI:83421"/>
        <dbReference type="ChEBI" id="CHEBI:456216"/>
        <dbReference type="EC" id="2.7.11.1"/>
    </reaction>
</comment>
<dbReference type="SUPFAM" id="SSF56112">
    <property type="entry name" value="Protein kinase-like (PK-like)"/>
    <property type="match status" value="1"/>
</dbReference>
<dbReference type="EMBL" id="JANBVN010000112">
    <property type="protein sequence ID" value="KAJ9143288.1"/>
    <property type="molecule type" value="Genomic_DNA"/>
</dbReference>
<proteinExistence type="predicted"/>
<comment type="caution">
    <text evidence="15">The sequence shown here is derived from an EMBL/GenBank/DDBJ whole genome shotgun (WGS) entry which is preliminary data.</text>
</comment>
<evidence type="ECO:0000256" key="9">
    <source>
        <dbReference type="ARBA" id="ARBA00022840"/>
    </source>
</evidence>
<dbReference type="InterPro" id="IPR050339">
    <property type="entry name" value="CC_SR_Kinase"/>
</dbReference>
<dbReference type="GO" id="GO:0005634">
    <property type="term" value="C:nucleus"/>
    <property type="evidence" value="ECO:0007669"/>
    <property type="project" value="TreeGrafter"/>
</dbReference>
<evidence type="ECO:0000256" key="11">
    <source>
        <dbReference type="ARBA" id="ARBA00033194"/>
    </source>
</evidence>
<dbReference type="EC" id="2.7.11.1" evidence="3"/>
<keyword evidence="6" id="KW-0808">Transferase</keyword>
<dbReference type="PROSITE" id="PS00109">
    <property type="entry name" value="PROTEIN_KINASE_TYR"/>
    <property type="match status" value="1"/>
</dbReference>
<dbReference type="Gene3D" id="1.10.510.10">
    <property type="entry name" value="Transferase(Phosphotransferase) domain 1"/>
    <property type="match status" value="1"/>
</dbReference>
<dbReference type="PANTHER" id="PTHR11042">
    <property type="entry name" value="EUKARYOTIC TRANSLATION INITIATION FACTOR 2-ALPHA KINASE EIF2-ALPHA KINASE -RELATED"/>
    <property type="match status" value="1"/>
</dbReference>
<dbReference type="SMART" id="SM00220">
    <property type="entry name" value="S_TKc"/>
    <property type="match status" value="1"/>
</dbReference>
<dbReference type="InterPro" id="IPR000719">
    <property type="entry name" value="Prot_kinase_dom"/>
</dbReference>
<evidence type="ECO:0000256" key="3">
    <source>
        <dbReference type="ARBA" id="ARBA00012513"/>
    </source>
</evidence>
<sequence>MAQHPARRKLFNPFRGTVYLNRGGYGHIFRVADTAIVVKIAHRIINGTTGEEARAAENMEILRRERALYEALAAKPPHPNIVHYFLSTDIAIFMKFEPDTLERRLSCRFATPIPEERQFRWIKEIASAASWLERLDYFHGDLRPENILLDETEHVKLCDFGRAQKRGSKVKVTIYPFYRSDKNTIAGPTYE</sequence>
<evidence type="ECO:0000256" key="4">
    <source>
        <dbReference type="ARBA" id="ARBA00013948"/>
    </source>
</evidence>